<dbReference type="InterPro" id="IPR000228">
    <property type="entry name" value="RNA3'_term_phos_cyc"/>
</dbReference>
<dbReference type="Pfam" id="PF05189">
    <property type="entry name" value="RTC_insert"/>
    <property type="match status" value="1"/>
</dbReference>
<keyword evidence="8" id="KW-1185">Reference proteome</keyword>
<gene>
    <name evidence="7" type="ORF">NADFUDRAFT_48674</name>
</gene>
<dbReference type="STRING" id="857566.A0A1E3PRG5"/>
<dbReference type="PANTHER" id="PTHR11096">
    <property type="entry name" value="RNA 3' TERMINAL PHOSPHATE CYCLASE"/>
    <property type="match status" value="1"/>
</dbReference>
<evidence type="ECO:0000259" key="5">
    <source>
        <dbReference type="Pfam" id="PF01137"/>
    </source>
</evidence>
<keyword evidence="3" id="KW-0690">Ribosome biogenesis</keyword>
<dbReference type="AlphaFoldDB" id="A0A1E3PRG5"/>
<protein>
    <submittedName>
        <fullName evidence="7">18S rRNA biogenesis protein</fullName>
    </submittedName>
</protein>
<dbReference type="Proteomes" id="UP000095009">
    <property type="component" value="Unassembled WGS sequence"/>
</dbReference>
<dbReference type="PROSITE" id="PS01287">
    <property type="entry name" value="RTC"/>
    <property type="match status" value="1"/>
</dbReference>
<dbReference type="Gene3D" id="3.30.360.20">
    <property type="entry name" value="RNA 3'-terminal phosphate cyclase, insert domain"/>
    <property type="match status" value="1"/>
</dbReference>
<evidence type="ECO:0000256" key="4">
    <source>
        <dbReference type="ARBA" id="ARBA00023242"/>
    </source>
</evidence>
<reference evidence="7 8" key="1">
    <citation type="journal article" date="2016" name="Proc. Natl. Acad. Sci. U.S.A.">
        <title>Comparative genomics of biotechnologically important yeasts.</title>
        <authorList>
            <person name="Riley R."/>
            <person name="Haridas S."/>
            <person name="Wolfe K.H."/>
            <person name="Lopes M.R."/>
            <person name="Hittinger C.T."/>
            <person name="Goeker M."/>
            <person name="Salamov A.A."/>
            <person name="Wisecaver J.H."/>
            <person name="Long T.M."/>
            <person name="Calvey C.H."/>
            <person name="Aerts A.L."/>
            <person name="Barry K.W."/>
            <person name="Choi C."/>
            <person name="Clum A."/>
            <person name="Coughlan A.Y."/>
            <person name="Deshpande S."/>
            <person name="Douglass A.P."/>
            <person name="Hanson S.J."/>
            <person name="Klenk H.-P."/>
            <person name="LaButti K.M."/>
            <person name="Lapidus A."/>
            <person name="Lindquist E.A."/>
            <person name="Lipzen A.M."/>
            <person name="Meier-Kolthoff J.P."/>
            <person name="Ohm R.A."/>
            <person name="Otillar R.P."/>
            <person name="Pangilinan J.L."/>
            <person name="Peng Y."/>
            <person name="Rokas A."/>
            <person name="Rosa C.A."/>
            <person name="Scheuner C."/>
            <person name="Sibirny A.A."/>
            <person name="Slot J.C."/>
            <person name="Stielow J.B."/>
            <person name="Sun H."/>
            <person name="Kurtzman C.P."/>
            <person name="Blackwell M."/>
            <person name="Grigoriev I.V."/>
            <person name="Jeffries T.W."/>
        </authorList>
    </citation>
    <scope>NUCLEOTIDE SEQUENCE [LARGE SCALE GENOMIC DNA]</scope>
    <source>
        <strain evidence="7 8">DSM 6958</strain>
    </source>
</reference>
<evidence type="ECO:0000313" key="7">
    <source>
        <dbReference type="EMBL" id="ODQ68013.1"/>
    </source>
</evidence>
<name>A0A1E3PRG5_9ASCO</name>
<comment type="similarity">
    <text evidence="2">Belongs to the RNA 3'-terminal cyclase family. Type 2 subfamily.</text>
</comment>
<dbReference type="InterPro" id="IPR037136">
    <property type="entry name" value="RNA3'_phos_cyclase_dom_sf"/>
</dbReference>
<evidence type="ECO:0000256" key="1">
    <source>
        <dbReference type="ARBA" id="ARBA00004604"/>
    </source>
</evidence>
<dbReference type="SUPFAM" id="SSF55205">
    <property type="entry name" value="EPT/RTPC-like"/>
    <property type="match status" value="1"/>
</dbReference>
<evidence type="ECO:0000313" key="8">
    <source>
        <dbReference type="Proteomes" id="UP000095009"/>
    </source>
</evidence>
<dbReference type="InterPro" id="IPR036553">
    <property type="entry name" value="RPTC_insert"/>
</dbReference>
<feature type="domain" description="RNA 3'-terminal phosphate cyclase insert" evidence="6">
    <location>
        <begin position="186"/>
        <end position="284"/>
    </location>
</feature>
<dbReference type="OrthoDB" id="1911237at2759"/>
<dbReference type="PANTHER" id="PTHR11096:SF1">
    <property type="entry name" value="RNA 3'-TERMINAL PHOSPHATE CYCLASE-LIKE PROTEIN"/>
    <property type="match status" value="1"/>
</dbReference>
<evidence type="ECO:0000256" key="2">
    <source>
        <dbReference type="ARBA" id="ARBA00007089"/>
    </source>
</evidence>
<comment type="subcellular location">
    <subcellularLocation>
        <location evidence="1">Nucleus</location>
        <location evidence="1">Nucleolus</location>
    </subcellularLocation>
</comment>
<accession>A0A1E3PRG5</accession>
<dbReference type="GO" id="GO:0005730">
    <property type="term" value="C:nucleolus"/>
    <property type="evidence" value="ECO:0007669"/>
    <property type="project" value="UniProtKB-SubCell"/>
</dbReference>
<keyword evidence="4" id="KW-0539">Nucleus</keyword>
<dbReference type="GO" id="GO:0000479">
    <property type="term" value="P:endonucleolytic cleavage of tricistronic rRNA transcript (SSU-rRNA, 5.8S rRNA, LSU-rRNA)"/>
    <property type="evidence" value="ECO:0007669"/>
    <property type="project" value="TreeGrafter"/>
</dbReference>
<sequence>MSLSSNKNILVLTGHEDFRRRLVMSTLSGKAVKITQIRSEDTEPGLRDYEVSFLRLMESITNGSVIEISYTGTTILYKPGLIVGGTFTHNCPLSRSVGYYIEPVLLMAPFGKKATDITFKGITSGEKDLGVDIIRTSIFPVMQKFGIDRQELRIVKRGSMPKGGGEVKLHLPHLVLQPQTLHATKTPQITKLRGISYSTRVSPATVNRMIESARAVLKPTGCETFIYSDVARGEDSGLSPGFGIALVAETKAGWNISVEGIGAAGSVPEDLGAEIARKLLEEISVGGVLSRNQLEMGIIYMVLGKEDIGRVKIGKGSIDERFVRLLRDIKAFWGIELRIKEDDDGELIVTVRGTGFVSASKKIA</sequence>
<dbReference type="Pfam" id="PF01137">
    <property type="entry name" value="RTC"/>
    <property type="match status" value="1"/>
</dbReference>
<dbReference type="FunFam" id="3.30.360.20:FF:000004">
    <property type="entry name" value="18S rRNA biogenesis protein"/>
    <property type="match status" value="1"/>
</dbReference>
<dbReference type="InterPro" id="IPR013791">
    <property type="entry name" value="RNA3'-term_phos_cycl_insert"/>
</dbReference>
<organism evidence="7 8">
    <name type="scientific">Nadsonia fulvescens var. elongata DSM 6958</name>
    <dbReference type="NCBI Taxonomy" id="857566"/>
    <lineage>
        <taxon>Eukaryota</taxon>
        <taxon>Fungi</taxon>
        <taxon>Dikarya</taxon>
        <taxon>Ascomycota</taxon>
        <taxon>Saccharomycotina</taxon>
        <taxon>Dipodascomycetes</taxon>
        <taxon>Dipodascales</taxon>
        <taxon>Dipodascales incertae sedis</taxon>
        <taxon>Nadsonia</taxon>
    </lineage>
</organism>
<proteinExistence type="inferred from homology"/>
<dbReference type="InterPro" id="IPR016443">
    <property type="entry name" value="RNA3'_term_phos_cyc_type_2"/>
</dbReference>
<dbReference type="GO" id="GO:0004521">
    <property type="term" value="F:RNA endonuclease activity"/>
    <property type="evidence" value="ECO:0007669"/>
    <property type="project" value="TreeGrafter"/>
</dbReference>
<dbReference type="CDD" id="cd00875">
    <property type="entry name" value="RNA_Cyclase_Class_I"/>
    <property type="match status" value="1"/>
</dbReference>
<dbReference type="InterPro" id="IPR020719">
    <property type="entry name" value="RNA3'_term_phos_cycl-like_CS"/>
</dbReference>
<feature type="domain" description="RNA 3'-terminal phosphate cyclase" evidence="5">
    <location>
        <begin position="13"/>
        <end position="339"/>
    </location>
</feature>
<dbReference type="NCBIfam" id="TIGR03400">
    <property type="entry name" value="18S_RNA_Rcl1p"/>
    <property type="match status" value="1"/>
</dbReference>
<evidence type="ECO:0000256" key="3">
    <source>
        <dbReference type="ARBA" id="ARBA00022517"/>
    </source>
</evidence>
<evidence type="ECO:0000259" key="6">
    <source>
        <dbReference type="Pfam" id="PF05189"/>
    </source>
</evidence>
<dbReference type="EMBL" id="KV454406">
    <property type="protein sequence ID" value="ODQ68013.1"/>
    <property type="molecule type" value="Genomic_DNA"/>
</dbReference>
<dbReference type="InterPro" id="IPR023797">
    <property type="entry name" value="RNA3'_phos_cyclase_dom"/>
</dbReference>
<dbReference type="Gene3D" id="3.65.10.20">
    <property type="entry name" value="RNA 3'-terminal phosphate cyclase domain"/>
    <property type="match status" value="1"/>
</dbReference>
<dbReference type="InterPro" id="IPR013792">
    <property type="entry name" value="RNA3'P_cycl/enolpyr_Trfase_a/b"/>
</dbReference>